<dbReference type="PANTHER" id="PTHR30097:SF15">
    <property type="entry name" value="CATION EFFLUX SYSTEM PROTEIN CUSB"/>
    <property type="match status" value="1"/>
</dbReference>
<keyword evidence="4" id="KW-0406">Ion transport</keyword>
<dbReference type="FunFam" id="2.40.420.20:FF:000003">
    <property type="entry name" value="Cation efflux system protein cusB"/>
    <property type="match status" value="1"/>
</dbReference>
<dbReference type="GO" id="GO:0022857">
    <property type="term" value="F:transmembrane transporter activity"/>
    <property type="evidence" value="ECO:0007669"/>
    <property type="project" value="InterPro"/>
</dbReference>
<feature type="region of interest" description="Disordered" evidence="5">
    <location>
        <begin position="410"/>
        <end position="448"/>
    </location>
</feature>
<feature type="domain" description="CzcB-like C-terminal circularly permuted SH3-like" evidence="8">
    <location>
        <begin position="339"/>
        <end position="399"/>
    </location>
</feature>
<dbReference type="PANTHER" id="PTHR30097">
    <property type="entry name" value="CATION EFFLUX SYSTEM PROTEIN CUSB"/>
    <property type="match status" value="1"/>
</dbReference>
<evidence type="ECO:0000259" key="7">
    <source>
        <dbReference type="Pfam" id="PF25954"/>
    </source>
</evidence>
<dbReference type="GO" id="GO:0046914">
    <property type="term" value="F:transition metal ion binding"/>
    <property type="evidence" value="ECO:0007669"/>
    <property type="project" value="TreeGrafter"/>
</dbReference>
<dbReference type="OrthoDB" id="9806939at2"/>
<dbReference type="SUPFAM" id="SSF111369">
    <property type="entry name" value="HlyD-like secretion proteins"/>
    <property type="match status" value="1"/>
</dbReference>
<evidence type="ECO:0000256" key="4">
    <source>
        <dbReference type="ARBA" id="ARBA00023065"/>
    </source>
</evidence>
<gene>
    <name evidence="9" type="ORF">DFR29_12187</name>
</gene>
<protein>
    <submittedName>
        <fullName evidence="9">Cu(I)/Ag(I) efflux system membrane fusion protein</fullName>
    </submittedName>
</protein>
<keyword evidence="3" id="KW-0732">Signal</keyword>
<dbReference type="InterPro" id="IPR051909">
    <property type="entry name" value="MFP_Cation_Efflux"/>
</dbReference>
<evidence type="ECO:0000256" key="1">
    <source>
        <dbReference type="ARBA" id="ARBA00009477"/>
    </source>
</evidence>
<dbReference type="EMBL" id="SNZH01000021">
    <property type="protein sequence ID" value="TDR38415.1"/>
    <property type="molecule type" value="Genomic_DNA"/>
</dbReference>
<accession>A0A4R6YM47</accession>
<dbReference type="Proteomes" id="UP000295293">
    <property type="component" value="Unassembled WGS sequence"/>
</dbReference>
<evidence type="ECO:0000313" key="10">
    <source>
        <dbReference type="Proteomes" id="UP000295293"/>
    </source>
</evidence>
<dbReference type="NCBIfam" id="TIGR01730">
    <property type="entry name" value="RND_mfp"/>
    <property type="match status" value="1"/>
</dbReference>
<sequence>MNRTNWSVLAIAVGVALATGWWVGRSTAPETALSADAPSASAERQVLYYRNPMGLPDTSPVPKKDAMGMDYIPVFAGGEPAAEPGAVVLPPEKVQKLGVRTELAVRESLAGAVRASATVQVDETRQFVIAPKFEGWIDTLYANQTGMTVQKGQPLMALYSPELVAAQSEYQIADAAARRMASADPASAATMRQLRDAARARLRNWDIGGAQVTRQGSNSRLVLTAPADAVVVEKLVVQGDRFEPGQTILRLADLSTVWVVADVPTSAAAGLTVGGEATFQTPSLPGERFSGRVSFIQPIVNAASRTIGVRIELPNPEGALRPGLFGDVDLTGTATDAAVVIPRSAVIDSGTRQLVLVQTAPGRFAPRTVRVGARSGDRIEVLSGVEVGEAVVVSANFLIDAESNLRSAMQGMDHGAAPPPTGETDTPPVKAEEAPAEPDPHASHTGGQ</sequence>
<evidence type="ECO:0000256" key="5">
    <source>
        <dbReference type="SAM" id="MobiDB-lite"/>
    </source>
</evidence>
<dbReference type="InterPro" id="IPR006143">
    <property type="entry name" value="RND_pump_MFP"/>
</dbReference>
<comment type="caution">
    <text evidence="9">The sequence shown here is derived from an EMBL/GenBank/DDBJ whole genome shotgun (WGS) entry which is preliminary data.</text>
</comment>
<dbReference type="Gene3D" id="2.40.420.20">
    <property type="match status" value="1"/>
</dbReference>
<keyword evidence="2" id="KW-0813">Transport</keyword>
<dbReference type="InterPro" id="IPR058790">
    <property type="entry name" value="BSH_CusB"/>
</dbReference>
<keyword evidence="10" id="KW-1185">Reference proteome</keyword>
<dbReference type="FunFam" id="2.40.30.170:FF:000010">
    <property type="entry name" value="Efflux RND transporter periplasmic adaptor subunit"/>
    <property type="match status" value="1"/>
</dbReference>
<feature type="compositionally biased region" description="Basic and acidic residues" evidence="5">
    <location>
        <begin position="430"/>
        <end position="442"/>
    </location>
</feature>
<dbReference type="RefSeq" id="WP_133821508.1">
    <property type="nucleotide sequence ID" value="NZ_SNZH01000021.1"/>
</dbReference>
<dbReference type="InterPro" id="IPR058649">
    <property type="entry name" value="CzcB_C"/>
</dbReference>
<organism evidence="9 10">
    <name type="scientific">Tahibacter aquaticus</name>
    <dbReference type="NCBI Taxonomy" id="520092"/>
    <lineage>
        <taxon>Bacteria</taxon>
        <taxon>Pseudomonadati</taxon>
        <taxon>Pseudomonadota</taxon>
        <taxon>Gammaproteobacteria</taxon>
        <taxon>Lysobacterales</taxon>
        <taxon>Rhodanobacteraceae</taxon>
        <taxon>Tahibacter</taxon>
    </lineage>
</organism>
<dbReference type="Gene3D" id="2.40.50.100">
    <property type="match status" value="1"/>
</dbReference>
<dbReference type="Pfam" id="PF25919">
    <property type="entry name" value="BSH_CusB"/>
    <property type="match status" value="1"/>
</dbReference>
<evidence type="ECO:0000313" key="9">
    <source>
        <dbReference type="EMBL" id="TDR38415.1"/>
    </source>
</evidence>
<comment type="similarity">
    <text evidence="1">Belongs to the membrane fusion protein (MFP) (TC 8.A.1) family.</text>
</comment>
<feature type="domain" description="CusB-like beta-barrel" evidence="7">
    <location>
        <begin position="256"/>
        <end position="332"/>
    </location>
</feature>
<feature type="domain" description="CusB-like barrel-sandwich hybrid" evidence="6">
    <location>
        <begin position="128"/>
        <end position="251"/>
    </location>
</feature>
<dbReference type="GO" id="GO:0015679">
    <property type="term" value="P:plasma membrane copper ion transport"/>
    <property type="evidence" value="ECO:0007669"/>
    <property type="project" value="TreeGrafter"/>
</dbReference>
<evidence type="ECO:0000259" key="6">
    <source>
        <dbReference type="Pfam" id="PF25919"/>
    </source>
</evidence>
<dbReference type="Pfam" id="PF25975">
    <property type="entry name" value="CzcB_C"/>
    <property type="match status" value="1"/>
</dbReference>
<name>A0A4R6YM47_9GAMM</name>
<dbReference type="AlphaFoldDB" id="A0A4R6YM47"/>
<evidence type="ECO:0000256" key="3">
    <source>
        <dbReference type="ARBA" id="ARBA00022729"/>
    </source>
</evidence>
<dbReference type="InterPro" id="IPR058792">
    <property type="entry name" value="Beta-barrel_RND_2"/>
</dbReference>
<dbReference type="Gene3D" id="2.40.30.170">
    <property type="match status" value="1"/>
</dbReference>
<dbReference type="GO" id="GO:0060003">
    <property type="term" value="P:copper ion export"/>
    <property type="evidence" value="ECO:0007669"/>
    <property type="project" value="TreeGrafter"/>
</dbReference>
<dbReference type="GO" id="GO:0030288">
    <property type="term" value="C:outer membrane-bounded periplasmic space"/>
    <property type="evidence" value="ECO:0007669"/>
    <property type="project" value="TreeGrafter"/>
</dbReference>
<reference evidence="9 10" key="1">
    <citation type="submission" date="2019-03" db="EMBL/GenBank/DDBJ databases">
        <title>Genomic Encyclopedia of Type Strains, Phase IV (KMG-IV): sequencing the most valuable type-strain genomes for metagenomic binning, comparative biology and taxonomic classification.</title>
        <authorList>
            <person name="Goeker M."/>
        </authorList>
    </citation>
    <scope>NUCLEOTIDE SEQUENCE [LARGE SCALE GENOMIC DNA]</scope>
    <source>
        <strain evidence="9 10">DSM 21667</strain>
    </source>
</reference>
<evidence type="ECO:0000259" key="8">
    <source>
        <dbReference type="Pfam" id="PF25975"/>
    </source>
</evidence>
<proteinExistence type="inferred from homology"/>
<evidence type="ECO:0000256" key="2">
    <source>
        <dbReference type="ARBA" id="ARBA00022448"/>
    </source>
</evidence>
<dbReference type="GO" id="GO:0016020">
    <property type="term" value="C:membrane"/>
    <property type="evidence" value="ECO:0007669"/>
    <property type="project" value="InterPro"/>
</dbReference>
<dbReference type="Pfam" id="PF25954">
    <property type="entry name" value="Beta-barrel_RND_2"/>
    <property type="match status" value="1"/>
</dbReference>